<feature type="transmembrane region" description="Helical" evidence="4">
    <location>
        <begin position="146"/>
        <end position="165"/>
    </location>
</feature>
<name>A0A8B9J3Z7_ASTMX</name>
<dbReference type="Gene3D" id="2.60.40.10">
    <property type="entry name" value="Immunoglobulins"/>
    <property type="match status" value="1"/>
</dbReference>
<keyword evidence="3 4" id="KW-0472">Membrane</keyword>
<dbReference type="GO" id="GO:0005886">
    <property type="term" value="C:plasma membrane"/>
    <property type="evidence" value="ECO:0007669"/>
    <property type="project" value="TreeGrafter"/>
</dbReference>
<proteinExistence type="predicted"/>
<dbReference type="Proteomes" id="UP000694621">
    <property type="component" value="Unplaced"/>
</dbReference>
<dbReference type="InterPro" id="IPR036179">
    <property type="entry name" value="Ig-like_dom_sf"/>
</dbReference>
<evidence type="ECO:0000313" key="5">
    <source>
        <dbReference type="Ensembl" id="ENSAMXP00005000872.1"/>
    </source>
</evidence>
<feature type="transmembrane region" description="Helical" evidence="4">
    <location>
        <begin position="24"/>
        <end position="42"/>
    </location>
</feature>
<dbReference type="PANTHER" id="PTHR11860:SF118">
    <property type="entry name" value="CMRF35-LIKE MOLECULE 3-RELATED"/>
    <property type="match status" value="1"/>
</dbReference>
<dbReference type="InterPro" id="IPR050671">
    <property type="entry name" value="CD300_family_receptors"/>
</dbReference>
<dbReference type="GO" id="GO:0004888">
    <property type="term" value="F:transmembrane signaling receptor activity"/>
    <property type="evidence" value="ECO:0007669"/>
    <property type="project" value="TreeGrafter"/>
</dbReference>
<comment type="subcellular location">
    <subcellularLocation>
        <location evidence="1">Membrane</location>
    </subcellularLocation>
</comment>
<evidence type="ECO:0008006" key="7">
    <source>
        <dbReference type="Google" id="ProtNLM"/>
    </source>
</evidence>
<sequence>MKILLVFTLYLISGQFLYFSLKTLFLFGCFNVIGYSGGRVTIFCKHYQYTGSDIYFCKERTEQCIHVKTQHRWIHKDRLSFMDSAGVLTVKYKHLSLEDAGLYQCGETGVISELREDDGGVYYCAMGEGGVSVSYNSFFTKTHLQVFVKILYSFMILIGLLNRASHLISFL</sequence>
<dbReference type="PANTHER" id="PTHR11860">
    <property type="entry name" value="POLYMERIC-IMMUNOGLOBULIN RECEPTOR"/>
    <property type="match status" value="1"/>
</dbReference>
<accession>A0A8B9J3Z7</accession>
<protein>
    <recommendedName>
        <fullName evidence="7">Ig-like domain-containing protein</fullName>
    </recommendedName>
</protein>
<dbReference type="InterPro" id="IPR013783">
    <property type="entry name" value="Ig-like_fold"/>
</dbReference>
<keyword evidence="2 4" id="KW-0812">Transmembrane</keyword>
<dbReference type="AlphaFoldDB" id="A0A8B9J3Z7"/>
<organism evidence="5 6">
    <name type="scientific">Astyanax mexicanus</name>
    <name type="common">Blind cave fish</name>
    <name type="synonym">Astyanax fasciatus mexicanus</name>
    <dbReference type="NCBI Taxonomy" id="7994"/>
    <lineage>
        <taxon>Eukaryota</taxon>
        <taxon>Metazoa</taxon>
        <taxon>Chordata</taxon>
        <taxon>Craniata</taxon>
        <taxon>Vertebrata</taxon>
        <taxon>Euteleostomi</taxon>
        <taxon>Actinopterygii</taxon>
        <taxon>Neopterygii</taxon>
        <taxon>Teleostei</taxon>
        <taxon>Ostariophysi</taxon>
        <taxon>Characiformes</taxon>
        <taxon>Characoidei</taxon>
        <taxon>Acestrorhamphidae</taxon>
        <taxon>Acestrorhamphinae</taxon>
        <taxon>Astyanax</taxon>
    </lineage>
</organism>
<keyword evidence="4" id="KW-1133">Transmembrane helix</keyword>
<evidence type="ECO:0000313" key="6">
    <source>
        <dbReference type="Proteomes" id="UP000694621"/>
    </source>
</evidence>
<reference evidence="5" key="1">
    <citation type="submission" date="2025-08" db="UniProtKB">
        <authorList>
            <consortium name="Ensembl"/>
        </authorList>
    </citation>
    <scope>IDENTIFICATION</scope>
</reference>
<evidence type="ECO:0000256" key="2">
    <source>
        <dbReference type="ARBA" id="ARBA00022692"/>
    </source>
</evidence>
<dbReference type="Ensembl" id="ENSAMXT00005000983.1">
    <property type="protein sequence ID" value="ENSAMXP00005000872.1"/>
    <property type="gene ID" value="ENSAMXG00005000551.1"/>
</dbReference>
<evidence type="ECO:0000256" key="3">
    <source>
        <dbReference type="ARBA" id="ARBA00023136"/>
    </source>
</evidence>
<evidence type="ECO:0000256" key="4">
    <source>
        <dbReference type="SAM" id="Phobius"/>
    </source>
</evidence>
<dbReference type="SUPFAM" id="SSF48726">
    <property type="entry name" value="Immunoglobulin"/>
    <property type="match status" value="1"/>
</dbReference>
<evidence type="ECO:0000256" key="1">
    <source>
        <dbReference type="ARBA" id="ARBA00004370"/>
    </source>
</evidence>